<evidence type="ECO:0000256" key="1">
    <source>
        <dbReference type="SAM" id="Phobius"/>
    </source>
</evidence>
<keyword evidence="1" id="KW-0812">Transmembrane</keyword>
<gene>
    <name evidence="2" type="ORF">FOL47_008988</name>
</gene>
<sequence length="89" mass="9548">MSSVPAVVPPIIDTTMDTIIIACSCAMAVATLAFVFYARMDDTSLEEKNVTAAAADTIVKEVLVCPLEIEDSLSSDLERYSDTSEDNIV</sequence>
<evidence type="ECO:0000313" key="2">
    <source>
        <dbReference type="EMBL" id="KAF4674597.1"/>
    </source>
</evidence>
<keyword evidence="1" id="KW-0472">Membrane</keyword>
<evidence type="ECO:0000313" key="3">
    <source>
        <dbReference type="Proteomes" id="UP000591131"/>
    </source>
</evidence>
<dbReference type="AlphaFoldDB" id="A0A7J6MTD5"/>
<comment type="caution">
    <text evidence="2">The sequence shown here is derived from an EMBL/GenBank/DDBJ whole genome shotgun (WGS) entry which is preliminary data.</text>
</comment>
<keyword evidence="3" id="KW-1185">Reference proteome</keyword>
<proteinExistence type="predicted"/>
<dbReference type="EMBL" id="JAAPAO010000060">
    <property type="protein sequence ID" value="KAF4674597.1"/>
    <property type="molecule type" value="Genomic_DNA"/>
</dbReference>
<accession>A0A7J6MTD5</accession>
<name>A0A7J6MTD5_PERCH</name>
<organism evidence="2 3">
    <name type="scientific">Perkinsus chesapeaki</name>
    <name type="common">Clam parasite</name>
    <name type="synonym">Perkinsus andrewsi</name>
    <dbReference type="NCBI Taxonomy" id="330153"/>
    <lineage>
        <taxon>Eukaryota</taxon>
        <taxon>Sar</taxon>
        <taxon>Alveolata</taxon>
        <taxon>Perkinsozoa</taxon>
        <taxon>Perkinsea</taxon>
        <taxon>Perkinsida</taxon>
        <taxon>Perkinsidae</taxon>
        <taxon>Perkinsus</taxon>
    </lineage>
</organism>
<dbReference type="Proteomes" id="UP000591131">
    <property type="component" value="Unassembled WGS sequence"/>
</dbReference>
<protein>
    <submittedName>
        <fullName evidence="2">Uncharacterized protein</fullName>
    </submittedName>
</protein>
<keyword evidence="1" id="KW-1133">Transmembrane helix</keyword>
<feature type="transmembrane region" description="Helical" evidence="1">
    <location>
        <begin position="19"/>
        <end position="38"/>
    </location>
</feature>
<reference evidence="2 3" key="1">
    <citation type="submission" date="2020-04" db="EMBL/GenBank/DDBJ databases">
        <title>Perkinsus chesapeaki whole genome sequence.</title>
        <authorList>
            <person name="Bogema D.R."/>
        </authorList>
    </citation>
    <scope>NUCLEOTIDE SEQUENCE [LARGE SCALE GENOMIC DNA]</scope>
    <source>
        <strain evidence="2">ATCC PRA-425</strain>
    </source>
</reference>